<dbReference type="SUPFAM" id="SSF53335">
    <property type="entry name" value="S-adenosyl-L-methionine-dependent methyltransferases"/>
    <property type="match status" value="1"/>
</dbReference>
<evidence type="ECO:0000313" key="7">
    <source>
        <dbReference type="Proteomes" id="UP001248581"/>
    </source>
</evidence>
<evidence type="ECO:0000256" key="2">
    <source>
        <dbReference type="ARBA" id="ARBA00022603"/>
    </source>
</evidence>
<dbReference type="RefSeq" id="WP_348387129.1">
    <property type="nucleotide sequence ID" value="NZ_CP134146.1"/>
</dbReference>
<keyword evidence="3 6" id="KW-0808">Transferase</keyword>
<keyword evidence="7" id="KW-1185">Reference proteome</keyword>
<sequence>MIEHINFSAVDPIECQRLFHGRGHAFQGFKHVNVDWLPPVALITLYQEESDEWLQDKAQQLFENIKECTSVMVQFRCRHKGPYQLLLGEEKSHLTVVEHGLKYQLQLGNAQNNGLFLDMSNGRKWVKENSQNKTVLNLFAYTCAFSVAAIAGGASKVVNVDISKAPLAKGRDNHRANKQELGNVKFEGVDIFKSYGRLKKHGPYDLLISDPPSFQKGSVDIKRDYPKIIRRLPQLMNDQGLVMLCLNSPDLSEQFIHDMIETECPQCEFIENILPPEVFKEAMPGKGLKVLIFKYHANKPAN</sequence>
<dbReference type="GO" id="GO:0032259">
    <property type="term" value="P:methylation"/>
    <property type="evidence" value="ECO:0007669"/>
    <property type="project" value="UniProtKB-KW"/>
</dbReference>
<evidence type="ECO:0000256" key="1">
    <source>
        <dbReference type="ARBA" id="ARBA00022552"/>
    </source>
</evidence>
<name>A0ABY9THR6_9GAMM</name>
<dbReference type="GO" id="GO:0008168">
    <property type="term" value="F:methyltransferase activity"/>
    <property type="evidence" value="ECO:0007669"/>
    <property type="project" value="UniProtKB-KW"/>
</dbReference>
<dbReference type="Pfam" id="PF10672">
    <property type="entry name" value="Methyltrans_SAM"/>
    <property type="match status" value="1"/>
</dbReference>
<dbReference type="InterPro" id="IPR029063">
    <property type="entry name" value="SAM-dependent_MTases_sf"/>
</dbReference>
<dbReference type="Gene3D" id="3.40.50.150">
    <property type="entry name" value="Vaccinia Virus protein VP39"/>
    <property type="match status" value="1"/>
</dbReference>
<gene>
    <name evidence="6" type="ORF">RI845_15775</name>
</gene>
<dbReference type="CDD" id="cd02440">
    <property type="entry name" value="AdoMet_MTases"/>
    <property type="match status" value="1"/>
</dbReference>
<dbReference type="InterPro" id="IPR019614">
    <property type="entry name" value="SAM-dep_methyl-trfase"/>
</dbReference>
<reference evidence="7" key="1">
    <citation type="submission" date="2023-09" db="EMBL/GenBank/DDBJ databases">
        <authorList>
            <person name="Li S."/>
            <person name="Li X."/>
            <person name="Zhang C."/>
            <person name="Zhao Z."/>
        </authorList>
    </citation>
    <scope>NUCLEOTIDE SEQUENCE [LARGE SCALE GENOMIC DNA]</scope>
    <source>
        <strain evidence="7">SQ345</strain>
    </source>
</reference>
<evidence type="ECO:0000256" key="4">
    <source>
        <dbReference type="ARBA" id="ARBA00022691"/>
    </source>
</evidence>
<dbReference type="Proteomes" id="UP001248581">
    <property type="component" value="Chromosome"/>
</dbReference>
<accession>A0ABY9THR6</accession>
<evidence type="ECO:0000313" key="6">
    <source>
        <dbReference type="EMBL" id="WNC67971.1"/>
    </source>
</evidence>
<dbReference type="EC" id="2.1.1.-" evidence="6"/>
<proteinExistence type="predicted"/>
<dbReference type="PANTHER" id="PTHR43042:SF3">
    <property type="entry name" value="RIBOSOMAL RNA LARGE SUBUNIT METHYLTRANSFERASE YWBD-RELATED"/>
    <property type="match status" value="1"/>
</dbReference>
<protein>
    <submittedName>
        <fullName evidence="6">Class I SAM-dependent methyltransferase</fullName>
        <ecNumber evidence="6">2.1.1.-</ecNumber>
    </submittedName>
</protein>
<organism evidence="6 7">
    <name type="scientific">Thalassotalea nanhaiensis</name>
    <dbReference type="NCBI Taxonomy" id="3065648"/>
    <lineage>
        <taxon>Bacteria</taxon>
        <taxon>Pseudomonadati</taxon>
        <taxon>Pseudomonadota</taxon>
        <taxon>Gammaproteobacteria</taxon>
        <taxon>Alteromonadales</taxon>
        <taxon>Colwelliaceae</taxon>
        <taxon>Thalassotalea</taxon>
    </lineage>
</organism>
<dbReference type="PANTHER" id="PTHR43042">
    <property type="entry name" value="SAM-DEPENDENT METHYLTRANSFERASE"/>
    <property type="match status" value="1"/>
</dbReference>
<feature type="domain" description="S-adenosylmethionine-dependent methyltransferase" evidence="5">
    <location>
        <begin position="16"/>
        <end position="294"/>
    </location>
</feature>
<evidence type="ECO:0000256" key="3">
    <source>
        <dbReference type="ARBA" id="ARBA00022679"/>
    </source>
</evidence>
<keyword evidence="1" id="KW-0698">rRNA processing</keyword>
<keyword evidence="2 6" id="KW-0489">Methyltransferase</keyword>
<keyword evidence="4" id="KW-0949">S-adenosyl-L-methionine</keyword>
<evidence type="ECO:0000259" key="5">
    <source>
        <dbReference type="Pfam" id="PF10672"/>
    </source>
</evidence>
<dbReference type="EMBL" id="CP134146">
    <property type="protein sequence ID" value="WNC67971.1"/>
    <property type="molecule type" value="Genomic_DNA"/>
</dbReference>